<evidence type="ECO:0000256" key="2">
    <source>
        <dbReference type="ARBA" id="ARBA00012513"/>
    </source>
</evidence>
<evidence type="ECO:0000256" key="7">
    <source>
        <dbReference type="ARBA" id="ARBA00022840"/>
    </source>
</evidence>
<feature type="binding site" evidence="11">
    <location>
        <position position="76"/>
    </location>
    <ligand>
        <name>ATP</name>
        <dbReference type="ChEBI" id="CHEBI:30616"/>
    </ligand>
</feature>
<evidence type="ECO:0000256" key="9">
    <source>
        <dbReference type="ARBA" id="ARBA00047899"/>
    </source>
</evidence>
<feature type="region of interest" description="Disordered" evidence="13">
    <location>
        <begin position="252"/>
        <end position="279"/>
    </location>
</feature>
<evidence type="ECO:0000256" key="10">
    <source>
        <dbReference type="ARBA" id="ARBA00048679"/>
    </source>
</evidence>
<dbReference type="SUPFAM" id="SSF56112">
    <property type="entry name" value="Protein kinase-like (PK-like)"/>
    <property type="match status" value="1"/>
</dbReference>
<accession>T1FV93</accession>
<feature type="region of interest" description="Disordered" evidence="13">
    <location>
        <begin position="409"/>
        <end position="442"/>
    </location>
</feature>
<dbReference type="SUPFAM" id="SSF69989">
    <property type="entry name" value="C-terminal domain of PLC-beta"/>
    <property type="match status" value="1"/>
</dbReference>
<feature type="domain" description="Protein kinase" evidence="14">
    <location>
        <begin position="46"/>
        <end position="343"/>
    </location>
</feature>
<keyword evidence="4" id="KW-0808">Transferase</keyword>
<dbReference type="GeneID" id="20212739"/>
<dbReference type="EMBL" id="KB097552">
    <property type="protein sequence ID" value="ESN94982.1"/>
    <property type="molecule type" value="Genomic_DNA"/>
</dbReference>
<keyword evidence="6" id="KW-0418">Kinase</keyword>
<dbReference type="InterPro" id="IPR000719">
    <property type="entry name" value="Prot_kinase_dom"/>
</dbReference>
<dbReference type="FunFam" id="3.30.200.20:FF:000029">
    <property type="entry name" value="Serine/threonine-protein kinase TAO2, putative"/>
    <property type="match status" value="1"/>
</dbReference>
<evidence type="ECO:0000256" key="8">
    <source>
        <dbReference type="ARBA" id="ARBA00023054"/>
    </source>
</evidence>
<dbReference type="InterPro" id="IPR011009">
    <property type="entry name" value="Kinase-like_dom_sf"/>
</dbReference>
<gene>
    <name evidence="16" type="primary">20212739</name>
    <name evidence="15" type="ORF">HELRODRAFT_193684</name>
</gene>
<keyword evidence="17" id="KW-1185">Reference proteome</keyword>
<dbReference type="AlphaFoldDB" id="T1FV93"/>
<keyword evidence="7 11" id="KW-0067">ATP-binding</keyword>
<dbReference type="InterPro" id="IPR008271">
    <property type="entry name" value="Ser/Thr_kinase_AS"/>
</dbReference>
<dbReference type="EMBL" id="AMQM01007002">
    <property type="status" value="NOT_ANNOTATED_CDS"/>
    <property type="molecule type" value="Genomic_DNA"/>
</dbReference>
<feature type="compositionally biased region" description="Basic and acidic residues" evidence="13">
    <location>
        <begin position="371"/>
        <end position="396"/>
    </location>
</feature>
<dbReference type="PANTHER" id="PTHR47167">
    <property type="entry name" value="SERINE/THREONINE-PROTEIN KINASE TAO1-LIKE PROTEIN"/>
    <property type="match status" value="1"/>
</dbReference>
<evidence type="ECO:0000256" key="11">
    <source>
        <dbReference type="PROSITE-ProRule" id="PRU10141"/>
    </source>
</evidence>
<dbReference type="OrthoDB" id="10016527at2759"/>
<evidence type="ECO:0000256" key="13">
    <source>
        <dbReference type="SAM" id="MobiDB-lite"/>
    </source>
</evidence>
<comment type="catalytic activity">
    <reaction evidence="9">
        <text>L-threonyl-[protein] + ATP = O-phospho-L-threonyl-[protein] + ADP + H(+)</text>
        <dbReference type="Rhea" id="RHEA:46608"/>
        <dbReference type="Rhea" id="RHEA-COMP:11060"/>
        <dbReference type="Rhea" id="RHEA-COMP:11605"/>
        <dbReference type="ChEBI" id="CHEBI:15378"/>
        <dbReference type="ChEBI" id="CHEBI:30013"/>
        <dbReference type="ChEBI" id="CHEBI:30616"/>
        <dbReference type="ChEBI" id="CHEBI:61977"/>
        <dbReference type="ChEBI" id="CHEBI:456216"/>
        <dbReference type="EC" id="2.7.11.1"/>
    </reaction>
</comment>
<name>T1FV93_HELRO</name>
<feature type="compositionally biased region" description="Low complexity" evidence="13">
    <location>
        <begin position="423"/>
        <end position="442"/>
    </location>
</feature>
<feature type="compositionally biased region" description="Low complexity" evidence="13">
    <location>
        <begin position="252"/>
        <end position="278"/>
    </location>
</feature>
<dbReference type="InterPro" id="IPR017441">
    <property type="entry name" value="Protein_kinase_ATP_BS"/>
</dbReference>
<evidence type="ECO:0000256" key="12">
    <source>
        <dbReference type="SAM" id="Coils"/>
    </source>
</evidence>
<dbReference type="Gene3D" id="1.10.510.10">
    <property type="entry name" value="Transferase(Phosphotransferase) domain 1"/>
    <property type="match status" value="1"/>
</dbReference>
<dbReference type="Proteomes" id="UP000015101">
    <property type="component" value="Unassembled WGS sequence"/>
</dbReference>
<dbReference type="eggNOG" id="KOG0577">
    <property type="taxonomic scope" value="Eukaryota"/>
</dbReference>
<feature type="coiled-coil region" evidence="12">
    <location>
        <begin position="444"/>
        <end position="476"/>
    </location>
</feature>
<reference evidence="15 17" key="2">
    <citation type="journal article" date="2013" name="Nature">
        <title>Insights into bilaterian evolution from three spiralian genomes.</title>
        <authorList>
            <person name="Simakov O."/>
            <person name="Marletaz F."/>
            <person name="Cho S.J."/>
            <person name="Edsinger-Gonzales E."/>
            <person name="Havlak P."/>
            <person name="Hellsten U."/>
            <person name="Kuo D.H."/>
            <person name="Larsson T."/>
            <person name="Lv J."/>
            <person name="Arendt D."/>
            <person name="Savage R."/>
            <person name="Osoegawa K."/>
            <person name="de Jong P."/>
            <person name="Grimwood J."/>
            <person name="Chapman J.A."/>
            <person name="Shapiro H."/>
            <person name="Aerts A."/>
            <person name="Otillar R.P."/>
            <person name="Terry A.Y."/>
            <person name="Boore J.L."/>
            <person name="Grigoriev I.V."/>
            <person name="Lindberg D.R."/>
            <person name="Seaver E.C."/>
            <person name="Weisblat D.A."/>
            <person name="Putnam N.H."/>
            <person name="Rokhsar D.S."/>
        </authorList>
    </citation>
    <scope>NUCLEOTIDE SEQUENCE</scope>
</reference>
<dbReference type="EMBL" id="AMQM01007001">
    <property type="status" value="NOT_ANNOTATED_CDS"/>
    <property type="molecule type" value="Genomic_DNA"/>
</dbReference>
<dbReference type="PANTHER" id="PTHR47167:SF4">
    <property type="entry name" value="SERINE_THREONINE-PROTEIN KINASE TAO"/>
    <property type="match status" value="1"/>
</dbReference>
<evidence type="ECO:0000256" key="5">
    <source>
        <dbReference type="ARBA" id="ARBA00022741"/>
    </source>
</evidence>
<comment type="similarity">
    <text evidence="1">Belongs to the protein kinase superfamily. STE Ser/Thr protein kinase family. STE20 subfamily.</text>
</comment>
<evidence type="ECO:0000256" key="1">
    <source>
        <dbReference type="ARBA" id="ARBA00008874"/>
    </source>
</evidence>
<sequence>MSFHSKKSNNNNSNNNSIITNSSFGNLRKDIDVPGLFVKSDPEKIFTNLQEIGHGSFGAVYYACHAETKEIVAVKKMSYKGKQTKEKWDDICKEVKFLQLVKHPNCIEYKSCYLHEHTAWLVMEYCLGSTSDLLEAHKKPLLEDEIGSICLSSLRGLHYLHSLGYIHRDIKAGNILLTESGCVKLADFGSASIASPANSFVGSPYWMAPEVILAMDEGQYDTKVDVWSLGITCIELGGYSLCMFIPPTTTTTSTPDATTANSNLPTQQQTPTTKPSSSILQMGGSKFGGLVGPAGNFSTIRPTSVITKEQKDHNEENMMRQQMSGYKQMRRAHAKQLQQLEYKCQCEMDELRARLDKENDTMMNMINNEVKSLEQKQERERERLMRQSASDESRIKKFLEQRKDQELKQFKKDLISKSKVFPGTPSRGNTGSSSSNENGGLTRQQQLDAEADLVRRQQADVEKELLKHRKKNLMDRKNCDSKLLEELLTMKQTHFTATTKTWLHHHELIKRLELSNNEKIKRLQSEQMDRQHDMELSNQRDYAQRALKEVKQKHIGEQKMIPKNLKTQAQLIKRKFQESLKDQNRSYKSQKESILSKFGRADHKEALGEFGRQPIS</sequence>
<evidence type="ECO:0000313" key="16">
    <source>
        <dbReference type="EnsemblMetazoa" id="HelroP193684"/>
    </source>
</evidence>
<reference evidence="16" key="3">
    <citation type="submission" date="2015-06" db="UniProtKB">
        <authorList>
            <consortium name="EnsemblMetazoa"/>
        </authorList>
    </citation>
    <scope>IDENTIFICATION</scope>
</reference>
<dbReference type="RefSeq" id="XP_009026881.1">
    <property type="nucleotide sequence ID" value="XM_009028633.1"/>
</dbReference>
<dbReference type="CTD" id="20212739"/>
<evidence type="ECO:0000256" key="3">
    <source>
        <dbReference type="ARBA" id="ARBA00022527"/>
    </source>
</evidence>
<keyword evidence="8 12" id="KW-0175">Coiled coil</keyword>
<comment type="catalytic activity">
    <reaction evidence="10">
        <text>L-seryl-[protein] + ATP = O-phospho-L-seryl-[protein] + ADP + H(+)</text>
        <dbReference type="Rhea" id="RHEA:17989"/>
        <dbReference type="Rhea" id="RHEA-COMP:9863"/>
        <dbReference type="Rhea" id="RHEA-COMP:11604"/>
        <dbReference type="ChEBI" id="CHEBI:15378"/>
        <dbReference type="ChEBI" id="CHEBI:29999"/>
        <dbReference type="ChEBI" id="CHEBI:30616"/>
        <dbReference type="ChEBI" id="CHEBI:83421"/>
        <dbReference type="ChEBI" id="CHEBI:456216"/>
        <dbReference type="EC" id="2.7.11.1"/>
    </reaction>
</comment>
<keyword evidence="3" id="KW-0723">Serine/threonine-protein kinase</keyword>
<protein>
    <recommendedName>
        <fullName evidence="2">non-specific serine/threonine protein kinase</fullName>
        <ecNumber evidence="2">2.7.11.1</ecNumber>
    </recommendedName>
</protein>
<dbReference type="PROSITE" id="PS00107">
    <property type="entry name" value="PROTEIN_KINASE_ATP"/>
    <property type="match status" value="1"/>
</dbReference>
<dbReference type="PROSITE" id="PS50011">
    <property type="entry name" value="PROTEIN_KINASE_DOM"/>
    <property type="match status" value="1"/>
</dbReference>
<reference evidence="17" key="1">
    <citation type="submission" date="2012-12" db="EMBL/GenBank/DDBJ databases">
        <authorList>
            <person name="Hellsten U."/>
            <person name="Grimwood J."/>
            <person name="Chapman J.A."/>
            <person name="Shapiro H."/>
            <person name="Aerts A."/>
            <person name="Otillar R.P."/>
            <person name="Terry A.Y."/>
            <person name="Boore J.L."/>
            <person name="Simakov O."/>
            <person name="Marletaz F."/>
            <person name="Cho S.-J."/>
            <person name="Edsinger-Gonzales E."/>
            <person name="Havlak P."/>
            <person name="Kuo D.-H."/>
            <person name="Larsson T."/>
            <person name="Lv J."/>
            <person name="Arendt D."/>
            <person name="Savage R."/>
            <person name="Osoegawa K."/>
            <person name="de Jong P."/>
            <person name="Lindberg D.R."/>
            <person name="Seaver E.C."/>
            <person name="Weisblat D.A."/>
            <person name="Putnam N.H."/>
            <person name="Grigoriev I.V."/>
            <person name="Rokhsar D.S."/>
        </authorList>
    </citation>
    <scope>NUCLEOTIDE SEQUENCE</scope>
</reference>
<dbReference type="SMART" id="SM00220">
    <property type="entry name" value="S_TKc"/>
    <property type="match status" value="1"/>
</dbReference>
<proteinExistence type="inferred from homology"/>
<dbReference type="Gene3D" id="3.30.200.20">
    <property type="entry name" value="Phosphorylase Kinase, domain 1"/>
    <property type="match status" value="1"/>
</dbReference>
<dbReference type="GO" id="GO:0004674">
    <property type="term" value="F:protein serine/threonine kinase activity"/>
    <property type="evidence" value="ECO:0007669"/>
    <property type="project" value="UniProtKB-KW"/>
</dbReference>
<keyword evidence="5 11" id="KW-0547">Nucleotide-binding</keyword>
<dbReference type="Pfam" id="PF00069">
    <property type="entry name" value="Pkinase"/>
    <property type="match status" value="1"/>
</dbReference>
<dbReference type="EnsemblMetazoa" id="HelroT193684">
    <property type="protein sequence ID" value="HelroP193684"/>
    <property type="gene ID" value="HelroG193684"/>
</dbReference>
<evidence type="ECO:0000313" key="17">
    <source>
        <dbReference type="Proteomes" id="UP000015101"/>
    </source>
</evidence>
<evidence type="ECO:0000256" key="4">
    <source>
        <dbReference type="ARBA" id="ARBA00022679"/>
    </source>
</evidence>
<feature type="region of interest" description="Disordered" evidence="13">
    <location>
        <begin position="369"/>
        <end position="396"/>
    </location>
</feature>
<dbReference type="InterPro" id="IPR051234">
    <property type="entry name" value="TAO_STE20_kinase"/>
</dbReference>
<organism evidence="16 17">
    <name type="scientific">Helobdella robusta</name>
    <name type="common">Californian leech</name>
    <dbReference type="NCBI Taxonomy" id="6412"/>
    <lineage>
        <taxon>Eukaryota</taxon>
        <taxon>Metazoa</taxon>
        <taxon>Spiralia</taxon>
        <taxon>Lophotrochozoa</taxon>
        <taxon>Annelida</taxon>
        <taxon>Clitellata</taxon>
        <taxon>Hirudinea</taxon>
        <taxon>Rhynchobdellida</taxon>
        <taxon>Glossiphoniidae</taxon>
        <taxon>Helobdella</taxon>
    </lineage>
</organism>
<evidence type="ECO:0000256" key="6">
    <source>
        <dbReference type="ARBA" id="ARBA00022777"/>
    </source>
</evidence>
<evidence type="ECO:0000313" key="15">
    <source>
        <dbReference type="EMBL" id="ESN94982.1"/>
    </source>
</evidence>
<dbReference type="EC" id="2.7.11.1" evidence="2"/>
<evidence type="ECO:0000259" key="14">
    <source>
        <dbReference type="PROSITE" id="PS50011"/>
    </source>
</evidence>
<dbReference type="InParanoid" id="T1FV93"/>
<dbReference type="KEGG" id="hro:HELRODRAFT_193684"/>
<dbReference type="PROSITE" id="PS00108">
    <property type="entry name" value="PROTEIN_KINASE_ST"/>
    <property type="match status" value="1"/>
</dbReference>
<dbReference type="STRING" id="6412.T1FV93"/>
<dbReference type="GO" id="GO:0005524">
    <property type="term" value="F:ATP binding"/>
    <property type="evidence" value="ECO:0007669"/>
    <property type="project" value="UniProtKB-UniRule"/>
</dbReference>
<dbReference type="HOGENOM" id="CLU_000288_2_2_1"/>